<dbReference type="GO" id="GO:0016491">
    <property type="term" value="F:oxidoreductase activity"/>
    <property type="evidence" value="ECO:0007669"/>
    <property type="project" value="UniProtKB-KW"/>
</dbReference>
<reference evidence="3" key="1">
    <citation type="submission" date="2022-05" db="EMBL/GenBank/DDBJ databases">
        <authorList>
            <person name="Pankratov T."/>
        </authorList>
    </citation>
    <scope>NUCLEOTIDE SEQUENCE</scope>
    <source>
        <strain evidence="3">BP6-180914</strain>
    </source>
</reference>
<keyword evidence="1" id="KW-1133">Transmembrane helix</keyword>
<dbReference type="Proteomes" id="UP001165667">
    <property type="component" value="Unassembled WGS sequence"/>
</dbReference>
<feature type="transmembrane region" description="Helical" evidence="1">
    <location>
        <begin position="46"/>
        <end position="69"/>
    </location>
</feature>
<organism evidence="3 4">
    <name type="scientific">Lichenifustis flavocetrariae</name>
    <dbReference type="NCBI Taxonomy" id="2949735"/>
    <lineage>
        <taxon>Bacteria</taxon>
        <taxon>Pseudomonadati</taxon>
        <taxon>Pseudomonadota</taxon>
        <taxon>Alphaproteobacteria</taxon>
        <taxon>Hyphomicrobiales</taxon>
        <taxon>Lichenihabitantaceae</taxon>
        <taxon>Lichenifustis</taxon>
    </lineage>
</organism>
<comment type="caution">
    <text evidence="3">The sequence shown here is derived from an EMBL/GenBank/DDBJ whole genome shotgun (WGS) entry which is preliminary data.</text>
</comment>
<evidence type="ECO:0000313" key="4">
    <source>
        <dbReference type="Proteomes" id="UP001165667"/>
    </source>
</evidence>
<dbReference type="InterPro" id="IPR005804">
    <property type="entry name" value="FA_desaturase_dom"/>
</dbReference>
<gene>
    <name evidence="3" type="ORF">M8523_04970</name>
</gene>
<keyword evidence="1" id="KW-0812">Transmembrane</keyword>
<evidence type="ECO:0000256" key="1">
    <source>
        <dbReference type="SAM" id="Phobius"/>
    </source>
</evidence>
<evidence type="ECO:0000313" key="3">
    <source>
        <dbReference type="EMBL" id="MCW6507370.1"/>
    </source>
</evidence>
<dbReference type="GO" id="GO:0006629">
    <property type="term" value="P:lipid metabolic process"/>
    <property type="evidence" value="ECO:0007669"/>
    <property type="project" value="InterPro"/>
</dbReference>
<accession>A0AA42CLJ2</accession>
<keyword evidence="4" id="KW-1185">Reference proteome</keyword>
<name>A0AA42CLJ2_9HYPH</name>
<feature type="transmembrane region" description="Helical" evidence="1">
    <location>
        <begin position="167"/>
        <end position="187"/>
    </location>
</feature>
<keyword evidence="3" id="KW-0560">Oxidoreductase</keyword>
<dbReference type="EC" id="1.14.19.-" evidence="3"/>
<feature type="transmembrane region" description="Helical" evidence="1">
    <location>
        <begin position="20"/>
        <end position="40"/>
    </location>
</feature>
<dbReference type="Pfam" id="PF00487">
    <property type="entry name" value="FA_desaturase"/>
    <property type="match status" value="1"/>
</dbReference>
<evidence type="ECO:0000259" key="2">
    <source>
        <dbReference type="Pfam" id="PF00487"/>
    </source>
</evidence>
<dbReference type="EMBL" id="JAMOIM010000002">
    <property type="protein sequence ID" value="MCW6507370.1"/>
    <property type="molecule type" value="Genomic_DNA"/>
</dbReference>
<dbReference type="RefSeq" id="WP_282583722.1">
    <property type="nucleotide sequence ID" value="NZ_JAMOIM010000002.1"/>
</dbReference>
<feature type="transmembrane region" description="Helical" evidence="1">
    <location>
        <begin position="142"/>
        <end position="161"/>
    </location>
</feature>
<sequence length="246" mass="28190">MTTQAQTRSRGRIGQSAIGLTLAAAIVSAWLCGHVYAVFFHRWTPAGIIAAPFVMALQCWLSVGLFIVAHDAMHGSLVPFHPLVNRTIGRLCLILYAGFSYDRLITKHFDHHRHPGTALDPDYNAEDPEHFWGWYVAFFRRYFGWQPFLTINVVTWLYWGLFGANLANILLLWAVPAILSSVQLFYFGTYLPHRREEDGFVDGHNARSSGYPWLLSLLTCFHFGHHHEHHAAPHVPWWQLPHTPLR</sequence>
<protein>
    <submittedName>
        <fullName evidence="3">Fatty acid desaturase</fullName>
        <ecNumber evidence="3">1.14.19.-</ecNumber>
    </submittedName>
</protein>
<proteinExistence type="predicted"/>
<feature type="domain" description="Fatty acid desaturase" evidence="2">
    <location>
        <begin position="142"/>
        <end position="241"/>
    </location>
</feature>
<keyword evidence="1" id="KW-0472">Membrane</keyword>
<dbReference type="AlphaFoldDB" id="A0AA42CLJ2"/>